<dbReference type="InterPro" id="IPR027417">
    <property type="entry name" value="P-loop_NTPase"/>
</dbReference>
<comment type="caution">
    <text evidence="4">The sequence shown here is derived from an EMBL/GenBank/DDBJ whole genome shotgun (WGS) entry which is preliminary data.</text>
</comment>
<evidence type="ECO:0000256" key="1">
    <source>
        <dbReference type="ARBA" id="ARBA00022741"/>
    </source>
</evidence>
<sequence length="221" mass="23144">MLQGRGISCASPDGRALLEGLDLQVPKGGNLLVTGPSGSGKSRLLKVVAGMERPRGGEVRIAGLAVWPGDGALALVGRVRMGFAFASGGLLSNLSLADNVALPLRFQGLPKPEVLRRTWGALERLGLEAVARLRPHAVSGAARKHANLARVLALEPDLILLDAPLEGLDAADRAVALDLIRAWAADPACTLVMASEEAQDFQGLEAESLPLPQEPMLMEST</sequence>
<dbReference type="SMART" id="SM00382">
    <property type="entry name" value="AAA"/>
    <property type="match status" value="1"/>
</dbReference>
<proteinExistence type="predicted"/>
<keyword evidence="5" id="KW-1185">Reference proteome</keyword>
<dbReference type="PANTHER" id="PTHR24220">
    <property type="entry name" value="IMPORT ATP-BINDING PROTEIN"/>
    <property type="match status" value="1"/>
</dbReference>
<gene>
    <name evidence="4" type="ORF">GETHED_06870</name>
</gene>
<accession>A0ABQ5PVD1</accession>
<dbReference type="Pfam" id="PF00005">
    <property type="entry name" value="ABC_tran"/>
    <property type="match status" value="1"/>
</dbReference>
<dbReference type="Proteomes" id="UP001165044">
    <property type="component" value="Unassembled WGS sequence"/>
</dbReference>
<dbReference type="PROSITE" id="PS50893">
    <property type="entry name" value="ABC_TRANSPORTER_2"/>
    <property type="match status" value="1"/>
</dbReference>
<dbReference type="Gene3D" id="3.40.50.300">
    <property type="entry name" value="P-loop containing nucleotide triphosphate hydrolases"/>
    <property type="match status" value="1"/>
</dbReference>
<dbReference type="InterPro" id="IPR003593">
    <property type="entry name" value="AAA+_ATPase"/>
</dbReference>
<protein>
    <recommendedName>
        <fullName evidence="3">ABC transporter domain-containing protein</fullName>
    </recommendedName>
</protein>
<dbReference type="RefSeq" id="WP_285606408.1">
    <property type="nucleotide sequence ID" value="NZ_BSDC01000001.1"/>
</dbReference>
<reference evidence="4" key="1">
    <citation type="journal article" date="2023" name="Antonie Van Leeuwenhoek">
        <title>Mesoterricola silvestris gen. nov., sp. nov., Mesoterricola sediminis sp. nov., Geothrix oryzae sp. nov., Geothrix edaphica sp. nov., Geothrix rubra sp. nov., and Geothrix limicola sp. nov., six novel members of Acidobacteriota isolated from soils.</title>
        <authorList>
            <person name="Itoh H."/>
            <person name="Sugisawa Y."/>
            <person name="Mise K."/>
            <person name="Xu Z."/>
            <person name="Kuniyasu M."/>
            <person name="Ushijima N."/>
            <person name="Kawano K."/>
            <person name="Kobayashi E."/>
            <person name="Shiratori Y."/>
            <person name="Masuda Y."/>
            <person name="Senoo K."/>
        </authorList>
    </citation>
    <scope>NUCLEOTIDE SEQUENCE</scope>
    <source>
        <strain evidence="4">Red802</strain>
    </source>
</reference>
<dbReference type="InterPro" id="IPR003439">
    <property type="entry name" value="ABC_transporter-like_ATP-bd"/>
</dbReference>
<keyword evidence="2" id="KW-0067">ATP-binding</keyword>
<dbReference type="SUPFAM" id="SSF52540">
    <property type="entry name" value="P-loop containing nucleoside triphosphate hydrolases"/>
    <property type="match status" value="1"/>
</dbReference>
<dbReference type="InterPro" id="IPR015854">
    <property type="entry name" value="ABC_transpr_LolD-like"/>
</dbReference>
<keyword evidence="1" id="KW-0547">Nucleotide-binding</keyword>
<name>A0ABQ5PVD1_9BACT</name>
<feature type="domain" description="ABC transporter" evidence="3">
    <location>
        <begin position="2"/>
        <end position="221"/>
    </location>
</feature>
<evidence type="ECO:0000259" key="3">
    <source>
        <dbReference type="PROSITE" id="PS50893"/>
    </source>
</evidence>
<evidence type="ECO:0000313" key="4">
    <source>
        <dbReference type="EMBL" id="GLH66323.1"/>
    </source>
</evidence>
<organism evidence="4 5">
    <name type="scientific">Geothrix edaphica</name>
    <dbReference type="NCBI Taxonomy" id="2927976"/>
    <lineage>
        <taxon>Bacteria</taxon>
        <taxon>Pseudomonadati</taxon>
        <taxon>Acidobacteriota</taxon>
        <taxon>Holophagae</taxon>
        <taxon>Holophagales</taxon>
        <taxon>Holophagaceae</taxon>
        <taxon>Geothrix</taxon>
    </lineage>
</organism>
<dbReference type="EMBL" id="BSDC01000001">
    <property type="protein sequence ID" value="GLH66323.1"/>
    <property type="molecule type" value="Genomic_DNA"/>
</dbReference>
<evidence type="ECO:0000313" key="5">
    <source>
        <dbReference type="Proteomes" id="UP001165044"/>
    </source>
</evidence>
<evidence type="ECO:0000256" key="2">
    <source>
        <dbReference type="ARBA" id="ARBA00022840"/>
    </source>
</evidence>